<accession>A0AAU7UDW0</accession>
<evidence type="ECO:0008006" key="3">
    <source>
        <dbReference type="Google" id="ProtNLM"/>
    </source>
</evidence>
<evidence type="ECO:0000313" key="2">
    <source>
        <dbReference type="EMBL" id="XBV86782.1"/>
    </source>
</evidence>
<gene>
    <name evidence="2" type="ORF">ABOD76_10855</name>
</gene>
<reference evidence="2" key="1">
    <citation type="submission" date="2024-06" db="EMBL/GenBank/DDBJ databases">
        <title>Draft Genome Sequence of Deinococcus sonorensis Type Strain KR-87, a Biofilm Producing Representative of the Genus Deinococcus.</title>
        <authorList>
            <person name="Boren L.S."/>
            <person name="Grosso R.A."/>
            <person name="Hugenberg-Cox A.N."/>
            <person name="Hill J.T.E."/>
            <person name="Albert C.M."/>
            <person name="Tuohy J.M."/>
        </authorList>
    </citation>
    <scope>NUCLEOTIDE SEQUENCE</scope>
    <source>
        <strain evidence="2">KR-87</strain>
    </source>
</reference>
<dbReference type="AlphaFoldDB" id="A0AAU7UDW0"/>
<proteinExistence type="predicted"/>
<evidence type="ECO:0000256" key="1">
    <source>
        <dbReference type="SAM" id="SignalP"/>
    </source>
</evidence>
<dbReference type="EMBL" id="CP158299">
    <property type="protein sequence ID" value="XBV86782.1"/>
    <property type="molecule type" value="Genomic_DNA"/>
</dbReference>
<sequence>MRRLVLLALGLLGLTPAQSVPALPVPPLRAVGSVPPWVPDLPFRALAPADSFHELYAGRADLVLGSLPPPAPPAGLRPALNVPVGVYAVAVAYRLPGVQLHLDVPTLCRLLAGQLPTWDHPALAQLNPGVQLPALPVLVSARVARNGVSYAVASACVAARIWPYAQLKSNWSSGAAFTRAALGAQRTDLNIPGSVAVFTLHDVPPGAQVALLRAVGGQDLPPRSVLGLSGPPPTSPAQVLPLPDVPGSYPLRGLVWASVMREQRYRSRTLAQAQALRALLDRLRGTDGPSVAGLPPALWTRVPLQYGGEPLPPP</sequence>
<dbReference type="KEGG" id="dsc:ABOD76_10855"/>
<feature type="chain" id="PRO_5043627520" description="PBP domain-containing protein" evidence="1">
    <location>
        <begin position="20"/>
        <end position="314"/>
    </location>
</feature>
<organism evidence="2">
    <name type="scientific">Deinococcus sonorensis KR-87</name>
    <dbReference type="NCBI Taxonomy" id="694439"/>
    <lineage>
        <taxon>Bacteria</taxon>
        <taxon>Thermotogati</taxon>
        <taxon>Deinococcota</taxon>
        <taxon>Deinococci</taxon>
        <taxon>Deinococcales</taxon>
        <taxon>Deinococcaceae</taxon>
        <taxon>Deinococcus</taxon>
    </lineage>
</organism>
<protein>
    <recommendedName>
        <fullName evidence="3">PBP domain-containing protein</fullName>
    </recommendedName>
</protein>
<dbReference type="Gene3D" id="3.40.190.10">
    <property type="entry name" value="Periplasmic binding protein-like II"/>
    <property type="match status" value="1"/>
</dbReference>
<keyword evidence="1" id="KW-0732">Signal</keyword>
<feature type="signal peptide" evidence="1">
    <location>
        <begin position="1"/>
        <end position="19"/>
    </location>
</feature>
<dbReference type="RefSeq" id="WP_350244862.1">
    <property type="nucleotide sequence ID" value="NZ_CP158299.1"/>
</dbReference>
<name>A0AAU7UDW0_9DEIO</name>
<dbReference type="SUPFAM" id="SSF53850">
    <property type="entry name" value="Periplasmic binding protein-like II"/>
    <property type="match status" value="1"/>
</dbReference>